<dbReference type="CDD" id="cd04051">
    <property type="entry name" value="C2_SRC2_like"/>
    <property type="match status" value="1"/>
</dbReference>
<reference evidence="3 4" key="1">
    <citation type="submission" date="2020-08" db="EMBL/GenBank/DDBJ databases">
        <title>Plant Genome Project.</title>
        <authorList>
            <person name="Zhang R.-G."/>
        </authorList>
    </citation>
    <scope>NUCLEOTIDE SEQUENCE [LARGE SCALE GENOMIC DNA]</scope>
    <source>
        <tissue evidence="3">Rhizome</tissue>
    </source>
</reference>
<dbReference type="InterPro" id="IPR000008">
    <property type="entry name" value="C2_dom"/>
</dbReference>
<feature type="region of interest" description="Disordered" evidence="1">
    <location>
        <begin position="143"/>
        <end position="189"/>
    </location>
</feature>
<evidence type="ECO:0000313" key="4">
    <source>
        <dbReference type="Proteomes" id="UP000734854"/>
    </source>
</evidence>
<evidence type="ECO:0000256" key="1">
    <source>
        <dbReference type="SAM" id="MobiDB-lite"/>
    </source>
</evidence>
<dbReference type="SMART" id="SM00239">
    <property type="entry name" value="C2"/>
    <property type="match status" value="1"/>
</dbReference>
<dbReference type="PANTHER" id="PTHR32246">
    <property type="entry name" value="INGRESSION PROTEIN FIC1"/>
    <property type="match status" value="1"/>
</dbReference>
<evidence type="ECO:0000313" key="3">
    <source>
        <dbReference type="EMBL" id="KAG6522881.1"/>
    </source>
</evidence>
<protein>
    <recommendedName>
        <fullName evidence="2">C2 domain-containing protein</fullName>
    </recommendedName>
</protein>
<accession>A0A8J5HF18</accession>
<evidence type="ECO:0000259" key="2">
    <source>
        <dbReference type="PROSITE" id="PS50004"/>
    </source>
</evidence>
<dbReference type="Pfam" id="PF00168">
    <property type="entry name" value="C2"/>
    <property type="match status" value="1"/>
</dbReference>
<keyword evidence="4" id="KW-1185">Reference proteome</keyword>
<dbReference type="EMBL" id="JACMSC010000005">
    <property type="protein sequence ID" value="KAG6522881.1"/>
    <property type="molecule type" value="Genomic_DNA"/>
</dbReference>
<dbReference type="Proteomes" id="UP000734854">
    <property type="component" value="Unassembled WGS sequence"/>
</dbReference>
<organism evidence="3 4">
    <name type="scientific">Zingiber officinale</name>
    <name type="common">Ginger</name>
    <name type="synonym">Amomum zingiber</name>
    <dbReference type="NCBI Taxonomy" id="94328"/>
    <lineage>
        <taxon>Eukaryota</taxon>
        <taxon>Viridiplantae</taxon>
        <taxon>Streptophyta</taxon>
        <taxon>Embryophyta</taxon>
        <taxon>Tracheophyta</taxon>
        <taxon>Spermatophyta</taxon>
        <taxon>Magnoliopsida</taxon>
        <taxon>Liliopsida</taxon>
        <taxon>Zingiberales</taxon>
        <taxon>Zingiberaceae</taxon>
        <taxon>Zingiber</taxon>
    </lineage>
</organism>
<proteinExistence type="predicted"/>
<feature type="compositionally biased region" description="Pro residues" evidence="1">
    <location>
        <begin position="150"/>
        <end position="165"/>
    </location>
</feature>
<gene>
    <name evidence="3" type="ORF">ZIOFF_020036</name>
</gene>
<comment type="caution">
    <text evidence="3">The sequence shown here is derived from an EMBL/GenBank/DDBJ whole genome shotgun (WGS) entry which is preliminary data.</text>
</comment>
<feature type="compositionally biased region" description="Low complexity" evidence="1">
    <location>
        <begin position="166"/>
        <end position="183"/>
    </location>
</feature>
<dbReference type="PANTHER" id="PTHR32246:SF173">
    <property type="entry name" value="C2 DOMAIN-CONTAINING PROTEIN"/>
    <property type="match status" value="1"/>
</dbReference>
<dbReference type="OrthoDB" id="884464at2759"/>
<dbReference type="PROSITE" id="PS50004">
    <property type="entry name" value="C2"/>
    <property type="match status" value="1"/>
</dbReference>
<dbReference type="InterPro" id="IPR044750">
    <property type="entry name" value="C2_SRC2/BAP"/>
</dbReference>
<feature type="domain" description="C2" evidence="2">
    <location>
        <begin position="1"/>
        <end position="111"/>
    </location>
</feature>
<sequence length="243" mass="25731">MAAYRTLELMLISAKQLKNVNVFGKMDVYVVVSIVGQPRSAQRTHTDKKGGKKPSWNATLRFFIPVDLAASCSLVLHVALRSERFFGDRKIGYVQIPVKELLREGGDKDSAQFCSYQIRRPNSGKLKGVINLSYRFLDPPAEAGSSAADYPPPDEVGEPSYPPGAYPAYGAQPQHAPPSAGYGYPPPSQHGCAPQYGHGAAAPPNNSNIGAGLGAGLLGGDVGGFIFADMVSNAAAYDGGVSF</sequence>
<dbReference type="AlphaFoldDB" id="A0A8J5HF18"/>
<name>A0A8J5HF18_ZINOF</name>
<dbReference type="GO" id="GO:0006952">
    <property type="term" value="P:defense response"/>
    <property type="evidence" value="ECO:0007669"/>
    <property type="project" value="InterPro"/>
</dbReference>